<gene>
    <name evidence="1" type="ORF">BpHYR1_034490</name>
</gene>
<reference evidence="1 2" key="1">
    <citation type="journal article" date="2018" name="Sci. Rep.">
        <title>Genomic signatures of local adaptation to the degree of environmental predictability in rotifers.</title>
        <authorList>
            <person name="Franch-Gras L."/>
            <person name="Hahn C."/>
            <person name="Garcia-Roger E.M."/>
            <person name="Carmona M.J."/>
            <person name="Serra M."/>
            <person name="Gomez A."/>
        </authorList>
    </citation>
    <scope>NUCLEOTIDE SEQUENCE [LARGE SCALE GENOMIC DNA]</scope>
    <source>
        <strain evidence="1">HYR1</strain>
    </source>
</reference>
<protein>
    <submittedName>
        <fullName evidence="1">Uncharacterized protein</fullName>
    </submittedName>
</protein>
<proteinExistence type="predicted"/>
<comment type="caution">
    <text evidence="1">The sequence shown here is derived from an EMBL/GenBank/DDBJ whole genome shotgun (WGS) entry which is preliminary data.</text>
</comment>
<dbReference type="AlphaFoldDB" id="A0A3M7RPH7"/>
<keyword evidence="2" id="KW-1185">Reference proteome</keyword>
<organism evidence="1 2">
    <name type="scientific">Brachionus plicatilis</name>
    <name type="common">Marine rotifer</name>
    <name type="synonym">Brachionus muelleri</name>
    <dbReference type="NCBI Taxonomy" id="10195"/>
    <lineage>
        <taxon>Eukaryota</taxon>
        <taxon>Metazoa</taxon>
        <taxon>Spiralia</taxon>
        <taxon>Gnathifera</taxon>
        <taxon>Rotifera</taxon>
        <taxon>Eurotatoria</taxon>
        <taxon>Monogononta</taxon>
        <taxon>Pseudotrocha</taxon>
        <taxon>Ploima</taxon>
        <taxon>Brachionidae</taxon>
        <taxon>Brachionus</taxon>
    </lineage>
</organism>
<dbReference type="EMBL" id="REGN01002926">
    <property type="protein sequence ID" value="RNA25452.1"/>
    <property type="molecule type" value="Genomic_DNA"/>
</dbReference>
<name>A0A3M7RPH7_BRAPC</name>
<evidence type="ECO:0000313" key="1">
    <source>
        <dbReference type="EMBL" id="RNA25452.1"/>
    </source>
</evidence>
<sequence>MVTRGNLSDSIISLCVTTWFVSGDNDGVNDDDDFNKLTITSMPYNLRQNFENDFELLSRCTSSALSMCLAK</sequence>
<accession>A0A3M7RPH7</accession>
<dbReference type="Proteomes" id="UP000276133">
    <property type="component" value="Unassembled WGS sequence"/>
</dbReference>
<evidence type="ECO:0000313" key="2">
    <source>
        <dbReference type="Proteomes" id="UP000276133"/>
    </source>
</evidence>